<dbReference type="PROSITE" id="PS51304">
    <property type="entry name" value="GALECTIN"/>
    <property type="match status" value="2"/>
</dbReference>
<evidence type="ECO:0000259" key="3">
    <source>
        <dbReference type="PROSITE" id="PS51304"/>
    </source>
</evidence>
<name>W8AY19_CERCA</name>
<dbReference type="GO" id="GO:0016936">
    <property type="term" value="F:galactoside binding"/>
    <property type="evidence" value="ECO:0007669"/>
    <property type="project" value="TreeGrafter"/>
</dbReference>
<keyword evidence="1 2" id="KW-0430">Lectin</keyword>
<evidence type="ECO:0000256" key="2">
    <source>
        <dbReference type="RuleBase" id="RU102079"/>
    </source>
</evidence>
<dbReference type="CDD" id="cd00070">
    <property type="entry name" value="GLECT"/>
    <property type="match status" value="2"/>
</dbReference>
<reference evidence="4" key="1">
    <citation type="submission" date="2013-07" db="EMBL/GenBank/DDBJ databases">
        <authorList>
            <person name="Geib S."/>
        </authorList>
    </citation>
    <scope>NUCLEOTIDE SEQUENCE</scope>
</reference>
<dbReference type="InterPro" id="IPR044156">
    <property type="entry name" value="Galectin-like"/>
</dbReference>
<dbReference type="FunFam" id="2.60.120.200:FF:000180">
    <property type="entry name" value="Galectin"/>
    <property type="match status" value="1"/>
</dbReference>
<feature type="domain" description="Galectin" evidence="3">
    <location>
        <begin position="170"/>
        <end position="302"/>
    </location>
</feature>
<evidence type="ECO:0000256" key="1">
    <source>
        <dbReference type="ARBA" id="ARBA00022734"/>
    </source>
</evidence>
<dbReference type="InterPro" id="IPR001079">
    <property type="entry name" value="Galectin_CRD"/>
</dbReference>
<accession>W8AY19</accession>
<dbReference type="GO" id="GO:0030246">
    <property type="term" value="F:carbohydrate binding"/>
    <property type="evidence" value="ECO:0007669"/>
    <property type="project" value="UniProtKB-UniRule"/>
</dbReference>
<dbReference type="EMBL" id="GAMC01012646">
    <property type="protein sequence ID" value="JAB93909.1"/>
    <property type="molecule type" value="mRNA"/>
</dbReference>
<dbReference type="SUPFAM" id="SSF49899">
    <property type="entry name" value="Concanavalin A-like lectins/glucanases"/>
    <property type="match status" value="2"/>
</dbReference>
<dbReference type="SMART" id="SM00276">
    <property type="entry name" value="GLECT"/>
    <property type="match status" value="2"/>
</dbReference>
<proteinExistence type="evidence at transcript level"/>
<dbReference type="EMBL" id="GAMC01012643">
    <property type="protein sequence ID" value="JAB93912.1"/>
    <property type="molecule type" value="mRNA"/>
</dbReference>
<dbReference type="PANTHER" id="PTHR11346:SF185">
    <property type="entry name" value="GALECTIN"/>
    <property type="match status" value="1"/>
</dbReference>
<dbReference type="AlphaFoldDB" id="W8AY19"/>
<sequence length="533" mass="60961">MAALTFCVCNALQQLCEFADAFVRFGLSASRTFQYLRAKHNQIEFRRNCRALWLQELSNRHAVSVRLVYEILRRTRVPLTSAKYIDYTFDLFKQEMHRRGIDFAAIEATAEAYEAIDTFAVQRRSLGSSDTLDGANRDYYMVDNYDEIEVLSGDEIDSSFYDYVEPLPVYQNEKIGTLKEGVSFTVTGSILLNCERFSINFIIENTHRDVALHINPRLPQNYIVRNTKVKGVWGKEEVSSALPFSLHRGSTFAIQIFIMDSDYLISVNGVHFAKYAHRLPYTSVSTIEVKGDVEDVSMERAEVDFYPEHIPGFDPKEIRTALDIFDEQPNGDKTALMPYDEVDGANLDWAPLGIKSSIALMKNIACGIPLPYYGLLPADSLKVGRCLQIVGRVKLLPQSFYINLQKGQQYWPHPIIAFHFNPRFSKQSGAIGKAIVCRNAWLDGAWAEEERSELDTEFRPGKIFRLAIVCAENAFEVYLNEKLITDFRYRIKPDIVDTVYIQGDIKLRSVVLLSNLSPKGTRRIYTNPLFRYN</sequence>
<dbReference type="SMART" id="SM00908">
    <property type="entry name" value="Gal-bind_lectin"/>
    <property type="match status" value="2"/>
</dbReference>
<dbReference type="InterPro" id="IPR013320">
    <property type="entry name" value="ConA-like_dom_sf"/>
</dbReference>
<dbReference type="EMBL" id="GAMC01012645">
    <property type="protein sequence ID" value="JAB93910.1"/>
    <property type="molecule type" value="mRNA"/>
</dbReference>
<dbReference type="OrthoDB" id="5795596at2759"/>
<feature type="domain" description="Galectin" evidence="3">
    <location>
        <begin position="373"/>
        <end position="513"/>
    </location>
</feature>
<dbReference type="Pfam" id="PF00337">
    <property type="entry name" value="Gal-bind_lectin"/>
    <property type="match status" value="2"/>
</dbReference>
<protein>
    <recommendedName>
        <fullName evidence="2">Galectin</fullName>
    </recommendedName>
</protein>
<dbReference type="Gene3D" id="2.60.120.200">
    <property type="match status" value="2"/>
</dbReference>
<evidence type="ECO:0000313" key="4">
    <source>
        <dbReference type="EMBL" id="JAB93910.1"/>
    </source>
</evidence>
<gene>
    <name evidence="4" type="primary">LEG4</name>
</gene>
<reference evidence="4" key="2">
    <citation type="journal article" date="2014" name="BMC Genomics">
        <title>A genomic perspective to assessing quality of mass-reared SIT flies used in Mediterranean fruit fly (Ceratitis capitata) eradication in California.</title>
        <authorList>
            <person name="Calla B."/>
            <person name="Hall B."/>
            <person name="Hou S."/>
            <person name="Geib S.M."/>
        </authorList>
    </citation>
    <scope>NUCLEOTIDE SEQUENCE</scope>
</reference>
<dbReference type="PANTHER" id="PTHR11346">
    <property type="entry name" value="GALECTIN"/>
    <property type="match status" value="1"/>
</dbReference>
<organism evidence="4">
    <name type="scientific">Ceratitis capitata</name>
    <name type="common">Mediterranean fruit fly</name>
    <name type="synonym">Tephritis capitata</name>
    <dbReference type="NCBI Taxonomy" id="7213"/>
    <lineage>
        <taxon>Eukaryota</taxon>
        <taxon>Metazoa</taxon>
        <taxon>Ecdysozoa</taxon>
        <taxon>Arthropoda</taxon>
        <taxon>Hexapoda</taxon>
        <taxon>Insecta</taxon>
        <taxon>Pterygota</taxon>
        <taxon>Neoptera</taxon>
        <taxon>Endopterygota</taxon>
        <taxon>Diptera</taxon>
        <taxon>Brachycera</taxon>
        <taxon>Muscomorpha</taxon>
        <taxon>Tephritoidea</taxon>
        <taxon>Tephritidae</taxon>
        <taxon>Ceratitis</taxon>
        <taxon>Ceratitis</taxon>
    </lineage>
</organism>